<evidence type="ECO:0000256" key="7">
    <source>
        <dbReference type="SAM" id="Coils"/>
    </source>
</evidence>
<comment type="caution">
    <text evidence="10">The sequence shown here is derived from an EMBL/GenBank/DDBJ whole genome shotgun (WGS) entry which is preliminary data.</text>
</comment>
<dbReference type="Proteomes" id="UP000228920">
    <property type="component" value="Unassembled WGS sequence"/>
</dbReference>
<dbReference type="InterPro" id="IPR036890">
    <property type="entry name" value="HATPase_C_sf"/>
</dbReference>
<dbReference type="Gene3D" id="1.10.287.130">
    <property type="match status" value="1"/>
</dbReference>
<feature type="transmembrane region" description="Helical" evidence="8">
    <location>
        <begin position="66"/>
        <end position="84"/>
    </location>
</feature>
<evidence type="ECO:0000259" key="9">
    <source>
        <dbReference type="PROSITE" id="PS50109"/>
    </source>
</evidence>
<feature type="domain" description="Histidine kinase" evidence="9">
    <location>
        <begin position="310"/>
        <end position="543"/>
    </location>
</feature>
<dbReference type="InterPro" id="IPR005467">
    <property type="entry name" value="His_kinase_dom"/>
</dbReference>
<feature type="transmembrane region" description="Helical" evidence="8">
    <location>
        <begin position="30"/>
        <end position="54"/>
    </location>
</feature>
<dbReference type="SMART" id="SM00388">
    <property type="entry name" value="HisKA"/>
    <property type="match status" value="1"/>
</dbReference>
<dbReference type="InterPro" id="IPR050736">
    <property type="entry name" value="Sensor_HK_Regulatory"/>
</dbReference>
<accession>A0A2M7TFQ9</accession>
<evidence type="ECO:0000313" key="11">
    <source>
        <dbReference type="Proteomes" id="UP000228920"/>
    </source>
</evidence>
<dbReference type="PROSITE" id="PS50109">
    <property type="entry name" value="HIS_KIN"/>
    <property type="match status" value="1"/>
</dbReference>
<feature type="transmembrane region" description="Helical" evidence="8">
    <location>
        <begin position="198"/>
        <end position="216"/>
    </location>
</feature>
<dbReference type="Pfam" id="PF02518">
    <property type="entry name" value="HATPase_c"/>
    <property type="match status" value="1"/>
</dbReference>
<dbReference type="Gene3D" id="3.30.565.10">
    <property type="entry name" value="Histidine kinase-like ATPase, C-terminal domain"/>
    <property type="match status" value="1"/>
</dbReference>
<dbReference type="PANTHER" id="PTHR43711:SF1">
    <property type="entry name" value="HISTIDINE KINASE 1"/>
    <property type="match status" value="1"/>
</dbReference>
<dbReference type="PANTHER" id="PTHR43711">
    <property type="entry name" value="TWO-COMPONENT HISTIDINE KINASE"/>
    <property type="match status" value="1"/>
</dbReference>
<protein>
    <recommendedName>
        <fullName evidence="2">histidine kinase</fullName>
        <ecNumber evidence="2">2.7.13.3</ecNumber>
    </recommendedName>
</protein>
<evidence type="ECO:0000256" key="2">
    <source>
        <dbReference type="ARBA" id="ARBA00012438"/>
    </source>
</evidence>
<organism evidence="10 11">
    <name type="scientific">candidate division WWE3 bacterium CG_4_10_14_0_2_um_filter_41_14</name>
    <dbReference type="NCBI Taxonomy" id="1975072"/>
    <lineage>
        <taxon>Bacteria</taxon>
        <taxon>Katanobacteria</taxon>
    </lineage>
</organism>
<evidence type="ECO:0000256" key="3">
    <source>
        <dbReference type="ARBA" id="ARBA00022553"/>
    </source>
</evidence>
<dbReference type="SMART" id="SM00387">
    <property type="entry name" value="HATPase_c"/>
    <property type="match status" value="1"/>
</dbReference>
<keyword evidence="3" id="KW-0597">Phosphoprotein</keyword>
<dbReference type="EC" id="2.7.13.3" evidence="2"/>
<feature type="coiled-coil region" evidence="7">
    <location>
        <begin position="276"/>
        <end position="303"/>
    </location>
</feature>
<dbReference type="EMBL" id="PFNL01000184">
    <property type="protein sequence ID" value="PIZ44307.1"/>
    <property type="molecule type" value="Genomic_DNA"/>
</dbReference>
<dbReference type="InterPro" id="IPR003661">
    <property type="entry name" value="HisK_dim/P_dom"/>
</dbReference>
<evidence type="ECO:0000256" key="4">
    <source>
        <dbReference type="ARBA" id="ARBA00022679"/>
    </source>
</evidence>
<keyword evidence="4" id="KW-0808">Transferase</keyword>
<feature type="transmembrane region" description="Helical" evidence="8">
    <location>
        <begin position="170"/>
        <end position="192"/>
    </location>
</feature>
<dbReference type="Pfam" id="PF00512">
    <property type="entry name" value="HisKA"/>
    <property type="match status" value="1"/>
</dbReference>
<dbReference type="AlphaFoldDB" id="A0A2M7TFQ9"/>
<keyword evidence="6" id="KW-0902">Two-component regulatory system</keyword>
<dbReference type="GO" id="GO:0000155">
    <property type="term" value="F:phosphorelay sensor kinase activity"/>
    <property type="evidence" value="ECO:0007669"/>
    <property type="project" value="InterPro"/>
</dbReference>
<dbReference type="FunFam" id="3.30.565.10:FF:000006">
    <property type="entry name" value="Sensor histidine kinase WalK"/>
    <property type="match status" value="1"/>
</dbReference>
<feature type="transmembrane region" description="Helical" evidence="8">
    <location>
        <begin position="130"/>
        <end position="150"/>
    </location>
</feature>
<evidence type="ECO:0000256" key="1">
    <source>
        <dbReference type="ARBA" id="ARBA00000085"/>
    </source>
</evidence>
<sequence>MYIAYILSIVVLGNIVLAVLILSREFKDKVNLIFGSIAMMLVLWSVSMLGYYFFAPTAFMARLWLNMTHLSAGVIAFLFLWFSLVFPIRKNIPHKFVAIAAIPLIVITILLFGSNVILTGTNGLEYVINPLGYFGYAIFIGGYFTVAFVVMTEQLSVTKDYSQRQQIKYIFGGSLVPALLGTTFDLIFPVFGIFQYTWVGPLLTMFLVVSIAIAITRHGLFNIKLIGIELLVFVTWVFVFVRVLYGISFEQRIVDFGLLVFLVVAGIMLIRSVIHEVNQRVELEKLAQELKIANSELKALDQMKDELVSIASHELRTPATAIKSYLWMALNKQKDNLNEDLVRYISRAYDSSDRLIDLVNDMLSTSRLEGGRVELDLGEHDIVLLTKEYVDELQVKARERGLALSLTVPKEPLPLVVLDEAKYAEVVINLIGNAIKYSDEGSIHVHFELSNNKSPTEVVNTHTYVWVHITDTGRGIANEDMPRLFKKFGKLEQGSFVRSAEAGGTGLGLYITKELVELHGGKIWVQSEVGKGSTFSFSLRTAG</sequence>
<feature type="transmembrane region" description="Helical" evidence="8">
    <location>
        <begin position="6"/>
        <end position="23"/>
    </location>
</feature>
<evidence type="ECO:0000256" key="8">
    <source>
        <dbReference type="SAM" id="Phobius"/>
    </source>
</evidence>
<keyword evidence="5" id="KW-0418">Kinase</keyword>
<comment type="catalytic activity">
    <reaction evidence="1">
        <text>ATP + protein L-histidine = ADP + protein N-phospho-L-histidine.</text>
        <dbReference type="EC" id="2.7.13.3"/>
    </reaction>
</comment>
<proteinExistence type="predicted"/>
<reference evidence="11" key="1">
    <citation type="submission" date="2017-09" db="EMBL/GenBank/DDBJ databases">
        <title>Depth-based differentiation of microbial function through sediment-hosted aquifers and enrichment of novel symbionts in the deep terrestrial subsurface.</title>
        <authorList>
            <person name="Probst A.J."/>
            <person name="Ladd B."/>
            <person name="Jarett J.K."/>
            <person name="Geller-Mcgrath D.E."/>
            <person name="Sieber C.M.K."/>
            <person name="Emerson J.B."/>
            <person name="Anantharaman K."/>
            <person name="Thomas B.C."/>
            <person name="Malmstrom R."/>
            <person name="Stieglmeier M."/>
            <person name="Klingl A."/>
            <person name="Woyke T."/>
            <person name="Ryan C.M."/>
            <person name="Banfield J.F."/>
        </authorList>
    </citation>
    <scope>NUCLEOTIDE SEQUENCE [LARGE SCALE GENOMIC DNA]</scope>
</reference>
<dbReference type="SUPFAM" id="SSF55874">
    <property type="entry name" value="ATPase domain of HSP90 chaperone/DNA topoisomerase II/histidine kinase"/>
    <property type="match status" value="1"/>
</dbReference>
<dbReference type="CDD" id="cd00082">
    <property type="entry name" value="HisKA"/>
    <property type="match status" value="1"/>
</dbReference>
<dbReference type="SUPFAM" id="SSF47384">
    <property type="entry name" value="Homodimeric domain of signal transducing histidine kinase"/>
    <property type="match status" value="1"/>
</dbReference>
<evidence type="ECO:0000313" key="10">
    <source>
        <dbReference type="EMBL" id="PIZ44307.1"/>
    </source>
</evidence>
<dbReference type="PRINTS" id="PR00344">
    <property type="entry name" value="BCTRLSENSOR"/>
</dbReference>
<dbReference type="InterPro" id="IPR004358">
    <property type="entry name" value="Sig_transdc_His_kin-like_C"/>
</dbReference>
<evidence type="ECO:0000256" key="6">
    <source>
        <dbReference type="ARBA" id="ARBA00023012"/>
    </source>
</evidence>
<keyword evidence="7" id="KW-0175">Coiled coil</keyword>
<evidence type="ECO:0000256" key="5">
    <source>
        <dbReference type="ARBA" id="ARBA00022777"/>
    </source>
</evidence>
<dbReference type="InterPro" id="IPR003594">
    <property type="entry name" value="HATPase_dom"/>
</dbReference>
<gene>
    <name evidence="10" type="ORF">COY32_06645</name>
</gene>
<keyword evidence="8" id="KW-0812">Transmembrane</keyword>
<name>A0A2M7TFQ9_UNCKA</name>
<feature type="transmembrane region" description="Helical" evidence="8">
    <location>
        <begin position="96"/>
        <end position="118"/>
    </location>
</feature>
<dbReference type="InterPro" id="IPR036097">
    <property type="entry name" value="HisK_dim/P_sf"/>
</dbReference>
<keyword evidence="8" id="KW-0472">Membrane</keyword>
<keyword evidence="8" id="KW-1133">Transmembrane helix</keyword>
<feature type="transmembrane region" description="Helical" evidence="8">
    <location>
        <begin position="253"/>
        <end position="270"/>
    </location>
</feature>
<feature type="transmembrane region" description="Helical" evidence="8">
    <location>
        <begin position="228"/>
        <end position="247"/>
    </location>
</feature>